<dbReference type="InterPro" id="IPR013325">
    <property type="entry name" value="RNA_pol_sigma_r2"/>
</dbReference>
<comment type="similarity">
    <text evidence="1">Belongs to the sigma-70 factor family. ECF subfamily.</text>
</comment>
<keyword evidence="3" id="KW-0805">Transcription regulation</keyword>
<evidence type="ECO:0000259" key="6">
    <source>
        <dbReference type="Pfam" id="PF04542"/>
    </source>
</evidence>
<evidence type="ECO:0000256" key="1">
    <source>
        <dbReference type="ARBA" id="ARBA00010641"/>
    </source>
</evidence>
<dbReference type="RefSeq" id="WP_380754112.1">
    <property type="nucleotide sequence ID" value="NZ_JBHSRF010000023.1"/>
</dbReference>
<dbReference type="SUPFAM" id="SSF88946">
    <property type="entry name" value="Sigma2 domain of RNA polymerase sigma factors"/>
    <property type="match status" value="1"/>
</dbReference>
<dbReference type="NCBIfam" id="NF007214">
    <property type="entry name" value="PRK09636.1"/>
    <property type="match status" value="1"/>
</dbReference>
<accession>A0ABW1NJ28</accession>
<evidence type="ECO:0000256" key="2">
    <source>
        <dbReference type="ARBA" id="ARBA00011344"/>
    </source>
</evidence>
<dbReference type="InterPro" id="IPR007627">
    <property type="entry name" value="RNA_pol_sigma70_r2"/>
</dbReference>
<evidence type="ECO:0000256" key="5">
    <source>
        <dbReference type="ARBA" id="ARBA00023163"/>
    </source>
</evidence>
<dbReference type="InterPro" id="IPR014284">
    <property type="entry name" value="RNA_pol_sigma-70_dom"/>
</dbReference>
<comment type="subunit">
    <text evidence="2">Interacts transiently with the RNA polymerase catalytic core formed by RpoA, RpoB, RpoC and RpoZ (2 alpha, 1 beta, 1 beta' and 1 omega subunit) to form the RNA polymerase holoenzyme that can initiate transcription.</text>
</comment>
<evidence type="ECO:0000313" key="8">
    <source>
        <dbReference type="EMBL" id="MFC6082973.1"/>
    </source>
</evidence>
<keyword evidence="4" id="KW-0731">Sigma factor</keyword>
<dbReference type="SUPFAM" id="SSF88659">
    <property type="entry name" value="Sigma3 and sigma4 domains of RNA polymerase sigma factors"/>
    <property type="match status" value="1"/>
</dbReference>
<evidence type="ECO:0000259" key="7">
    <source>
        <dbReference type="Pfam" id="PF08281"/>
    </source>
</evidence>
<sequence>MSKLERFATNRPRLLGLAYRMLGEATEAEDVLQDAYLRWEHSEAVEVPEAWLTKVVTNLCLNRLTSARARRETYVGEWLPEPVVTGDGWLGPLETVEQRDSLSMGMLMLLERLTPPERAAFVLREAFGHSHREVADILDVDESNARQLYHRARGHVGEPRKRFTVSPDESRRIMERFLAAATAGDVAGLERMLAEDVVNWADGGGKAAASVRPVYGRAKVARLLAGLLSGPRGVGLEFAIGSLNGEPAVLTSLGGTLQSVTFVETGPDGMVTAIRSVANPDKLVHAASRLV</sequence>
<feature type="domain" description="RNA polymerase sigma factor 70 region 4 type 2" evidence="7">
    <location>
        <begin position="107"/>
        <end position="155"/>
    </location>
</feature>
<dbReference type="CDD" id="cd06171">
    <property type="entry name" value="Sigma70_r4"/>
    <property type="match status" value="1"/>
</dbReference>
<evidence type="ECO:0000313" key="9">
    <source>
        <dbReference type="Proteomes" id="UP001596137"/>
    </source>
</evidence>
<dbReference type="InterPro" id="IPR052704">
    <property type="entry name" value="ECF_Sigma-70_Domain"/>
</dbReference>
<dbReference type="Proteomes" id="UP001596137">
    <property type="component" value="Unassembled WGS sequence"/>
</dbReference>
<evidence type="ECO:0000256" key="3">
    <source>
        <dbReference type="ARBA" id="ARBA00023015"/>
    </source>
</evidence>
<dbReference type="InterPro" id="IPR036388">
    <property type="entry name" value="WH-like_DNA-bd_sf"/>
</dbReference>
<dbReference type="InterPro" id="IPR013324">
    <property type="entry name" value="RNA_pol_sigma_r3/r4-like"/>
</dbReference>
<comment type="caution">
    <text evidence="8">The sequence shown here is derived from an EMBL/GenBank/DDBJ whole genome shotgun (WGS) entry which is preliminary data.</text>
</comment>
<reference evidence="9" key="1">
    <citation type="journal article" date="2019" name="Int. J. Syst. Evol. Microbiol.">
        <title>The Global Catalogue of Microorganisms (GCM) 10K type strain sequencing project: providing services to taxonomists for standard genome sequencing and annotation.</title>
        <authorList>
            <consortium name="The Broad Institute Genomics Platform"/>
            <consortium name="The Broad Institute Genome Sequencing Center for Infectious Disease"/>
            <person name="Wu L."/>
            <person name="Ma J."/>
        </authorList>
    </citation>
    <scope>NUCLEOTIDE SEQUENCE [LARGE SCALE GENOMIC DNA]</scope>
    <source>
        <strain evidence="9">JCM 30346</strain>
    </source>
</reference>
<dbReference type="Gene3D" id="3.10.450.50">
    <property type="match status" value="1"/>
</dbReference>
<proteinExistence type="inferred from homology"/>
<dbReference type="InterPro" id="IPR032710">
    <property type="entry name" value="NTF2-like_dom_sf"/>
</dbReference>
<organism evidence="8 9">
    <name type="scientific">Sphaerisporangium aureirubrum</name>
    <dbReference type="NCBI Taxonomy" id="1544736"/>
    <lineage>
        <taxon>Bacteria</taxon>
        <taxon>Bacillati</taxon>
        <taxon>Actinomycetota</taxon>
        <taxon>Actinomycetes</taxon>
        <taxon>Streptosporangiales</taxon>
        <taxon>Streptosporangiaceae</taxon>
        <taxon>Sphaerisporangium</taxon>
    </lineage>
</organism>
<dbReference type="Gene3D" id="1.10.1740.10">
    <property type="match status" value="1"/>
</dbReference>
<name>A0ABW1NJ28_9ACTN</name>
<dbReference type="Pfam" id="PF04542">
    <property type="entry name" value="Sigma70_r2"/>
    <property type="match status" value="1"/>
</dbReference>
<keyword evidence="9" id="KW-1185">Reference proteome</keyword>
<dbReference type="SUPFAM" id="SSF54427">
    <property type="entry name" value="NTF2-like"/>
    <property type="match status" value="1"/>
</dbReference>
<gene>
    <name evidence="8" type="primary">sigJ</name>
    <name evidence="8" type="ORF">ACFP1K_17510</name>
</gene>
<dbReference type="Gene3D" id="1.10.10.10">
    <property type="entry name" value="Winged helix-like DNA-binding domain superfamily/Winged helix DNA-binding domain"/>
    <property type="match status" value="1"/>
</dbReference>
<dbReference type="NCBIfam" id="TIGR02937">
    <property type="entry name" value="sigma70-ECF"/>
    <property type="match status" value="1"/>
</dbReference>
<dbReference type="InterPro" id="IPR013249">
    <property type="entry name" value="RNA_pol_sigma70_r4_t2"/>
</dbReference>
<dbReference type="PANTHER" id="PTHR30173">
    <property type="entry name" value="SIGMA 19 FACTOR"/>
    <property type="match status" value="1"/>
</dbReference>
<dbReference type="Pfam" id="PF08281">
    <property type="entry name" value="Sigma70_r4_2"/>
    <property type="match status" value="1"/>
</dbReference>
<dbReference type="EMBL" id="JBHSRF010000023">
    <property type="protein sequence ID" value="MFC6082973.1"/>
    <property type="molecule type" value="Genomic_DNA"/>
</dbReference>
<evidence type="ECO:0000256" key="4">
    <source>
        <dbReference type="ARBA" id="ARBA00023082"/>
    </source>
</evidence>
<protein>
    <submittedName>
        <fullName evidence="8">RNA polymerase sigma factor SigJ</fullName>
    </submittedName>
</protein>
<feature type="domain" description="RNA polymerase sigma-70 region 2" evidence="6">
    <location>
        <begin position="8"/>
        <end position="68"/>
    </location>
</feature>
<keyword evidence="5" id="KW-0804">Transcription</keyword>
<dbReference type="PANTHER" id="PTHR30173:SF36">
    <property type="entry name" value="ECF RNA POLYMERASE SIGMA FACTOR SIGJ"/>
    <property type="match status" value="1"/>
</dbReference>